<evidence type="ECO:0000259" key="2">
    <source>
        <dbReference type="Pfam" id="PF07833"/>
    </source>
</evidence>
<accession>A0A1B2DXQ6</accession>
<keyword evidence="1" id="KW-0732">Signal</keyword>
<dbReference type="SUPFAM" id="SSF55383">
    <property type="entry name" value="Copper amine oxidase, domain N"/>
    <property type="match status" value="1"/>
</dbReference>
<dbReference type="Gene3D" id="3.30.457.10">
    <property type="entry name" value="Copper amine oxidase-like, N-terminal domain"/>
    <property type="match status" value="1"/>
</dbReference>
<feature type="signal peptide" evidence="1">
    <location>
        <begin position="1"/>
        <end position="25"/>
    </location>
</feature>
<dbReference type="InterPro" id="IPR012854">
    <property type="entry name" value="Cu_amine_oxidase-like_N"/>
</dbReference>
<dbReference type="EMBL" id="CP016809">
    <property type="protein sequence ID" value="ANY72479.1"/>
    <property type="molecule type" value="Genomic_DNA"/>
</dbReference>
<dbReference type="Pfam" id="PF07833">
    <property type="entry name" value="Cu_amine_oxidN1"/>
    <property type="match status" value="1"/>
</dbReference>
<feature type="chain" id="PRO_5008535302" evidence="1">
    <location>
        <begin position="26"/>
        <end position="313"/>
    </location>
</feature>
<feature type="domain" description="Copper amine oxidase-like N-terminal" evidence="2">
    <location>
        <begin position="35"/>
        <end position="141"/>
    </location>
</feature>
<sequence length="313" mass="35290">MKKTFLTMLLSMLALSVLGTDGAEAASPKQVEVLLNANKLSFPDAKPFQDHQGSVMVPIRFVSEALGGKISYSKSGGKTIVEIRKGDDLVKLTVGQTSALVNGKSKDYGTKVIVKQNRTFVPLRLVSEGLGEKVEWDKVGRWVWIGEKTFRNTDDAEFKLRPLSDFKAYMKNPYLFEKTTDVGQLFKGIKVITTKQLPIKLGNGEIIYDIKLVKRKGYEYIAIRSSERGTPIFFMVKNDYAKYRTGVDNAFENNRDGTATNYYPVVNGTDKFQTGKYIQAHDYTKFKINKADYIAFSTYKVDDYIVALINPFK</sequence>
<protein>
    <submittedName>
        <fullName evidence="3">Copper amine oxidase</fullName>
    </submittedName>
</protein>
<organism evidence="3">
    <name type="scientific">Paenibacillus ihbetae</name>
    <dbReference type="NCBI Taxonomy" id="1870820"/>
    <lineage>
        <taxon>Bacteria</taxon>
        <taxon>Bacillati</taxon>
        <taxon>Bacillota</taxon>
        <taxon>Bacilli</taxon>
        <taxon>Bacillales</taxon>
        <taxon>Paenibacillaceae</taxon>
        <taxon>Paenibacillus</taxon>
    </lineage>
</organism>
<dbReference type="RefSeq" id="WP_099477176.1">
    <property type="nucleotide sequence ID" value="NZ_CP016809.1"/>
</dbReference>
<dbReference type="InterPro" id="IPR036582">
    <property type="entry name" value="Mao_N_sf"/>
</dbReference>
<dbReference type="KEGG" id="pib:BBD41_07700"/>
<evidence type="ECO:0000256" key="1">
    <source>
        <dbReference type="SAM" id="SignalP"/>
    </source>
</evidence>
<evidence type="ECO:0000313" key="3">
    <source>
        <dbReference type="EMBL" id="ANY72479.1"/>
    </source>
</evidence>
<dbReference type="AlphaFoldDB" id="A0A1B2DXQ6"/>
<name>A0A1B2DXQ6_9BACL</name>
<reference evidence="3" key="1">
    <citation type="submission" date="2016-08" db="EMBL/GenBank/DDBJ databases">
        <title>Complete Genome Seqeunce of Paenibacillus sp. nov. IHBB 9852 from high altitute lake of Indian trans-Himalayas.</title>
        <authorList>
            <person name="Kiran S."/>
            <person name="Swarnkar M.K."/>
            <person name="Rana A."/>
            <person name="Tewari R."/>
            <person name="Gulati A."/>
        </authorList>
    </citation>
    <scope>NUCLEOTIDE SEQUENCE [LARGE SCALE GENOMIC DNA]</scope>
    <source>
        <strain evidence="3">IHBB 9852</strain>
    </source>
</reference>
<proteinExistence type="predicted"/>
<gene>
    <name evidence="3" type="ORF">BBD41_07700</name>
</gene>